<dbReference type="AlphaFoldDB" id="A0A9X1FSQ3"/>
<keyword evidence="1" id="KW-1133">Transmembrane helix</keyword>
<evidence type="ECO:0000313" key="2">
    <source>
        <dbReference type="EMBL" id="MBW4706927.1"/>
    </source>
</evidence>
<proteinExistence type="predicted"/>
<keyword evidence="1" id="KW-0472">Membrane</keyword>
<evidence type="ECO:0000256" key="1">
    <source>
        <dbReference type="SAM" id="Phobius"/>
    </source>
</evidence>
<sequence length="131" mass="14705">MNPIYGQDSFFTLSLAGQVGLAALSGGFALAMIWLSWRLTRNRAAWLRGITAVALFWFFIWLSPQAYYFYYLLVFDGLPAQWVVRSPATPSHLLRLLTFTADASLSHHGQGFLGWGMLVAGLWPQRHPTSV</sequence>
<feature type="transmembrane region" description="Helical" evidence="1">
    <location>
        <begin position="15"/>
        <end position="37"/>
    </location>
</feature>
<keyword evidence="3" id="KW-1185">Reference proteome</keyword>
<reference evidence="2" key="1">
    <citation type="submission" date="2021-07" db="EMBL/GenBank/DDBJ databases">
        <title>Roseobacter insulae sp. nov., isolated from a tidal flat.</title>
        <authorList>
            <person name="Park S."/>
            <person name="Yoon J.-H."/>
        </authorList>
    </citation>
    <scope>NUCLEOTIDE SEQUENCE</scope>
    <source>
        <strain evidence="2">YSTF-M11</strain>
    </source>
</reference>
<name>A0A9X1FSQ3_9RHOB</name>
<evidence type="ECO:0000313" key="3">
    <source>
        <dbReference type="Proteomes" id="UP001138661"/>
    </source>
</evidence>
<feature type="transmembrane region" description="Helical" evidence="1">
    <location>
        <begin position="44"/>
        <end position="62"/>
    </location>
</feature>
<gene>
    <name evidence="2" type="ORF">KX928_03905</name>
</gene>
<dbReference type="Proteomes" id="UP001138661">
    <property type="component" value="Unassembled WGS sequence"/>
</dbReference>
<keyword evidence="1" id="KW-0812">Transmembrane</keyword>
<dbReference type="RefSeq" id="WP_219499189.1">
    <property type="nucleotide sequence ID" value="NZ_JAHXDN010000001.1"/>
</dbReference>
<protein>
    <submittedName>
        <fullName evidence="2">Uncharacterized protein</fullName>
    </submittedName>
</protein>
<comment type="caution">
    <text evidence="2">The sequence shown here is derived from an EMBL/GenBank/DDBJ whole genome shotgun (WGS) entry which is preliminary data.</text>
</comment>
<accession>A0A9X1FSQ3</accession>
<organism evidence="2 3">
    <name type="scientific">Roseobacter insulae</name>
    <dbReference type="NCBI Taxonomy" id="2859783"/>
    <lineage>
        <taxon>Bacteria</taxon>
        <taxon>Pseudomonadati</taxon>
        <taxon>Pseudomonadota</taxon>
        <taxon>Alphaproteobacteria</taxon>
        <taxon>Rhodobacterales</taxon>
        <taxon>Roseobacteraceae</taxon>
        <taxon>Roseobacter</taxon>
    </lineage>
</organism>
<dbReference type="EMBL" id="JAHXDN010000001">
    <property type="protein sequence ID" value="MBW4706927.1"/>
    <property type="molecule type" value="Genomic_DNA"/>
</dbReference>